<evidence type="ECO:0000313" key="5">
    <source>
        <dbReference type="Proteomes" id="UP000002866"/>
    </source>
</evidence>
<protein>
    <recommendedName>
        <fullName evidence="6">ATP synthase subunit K, mitochondrial</fullName>
    </recommendedName>
</protein>
<dbReference type="AlphaFoldDB" id="I2H4U2"/>
<name>I2H4U2_HENB6</name>
<dbReference type="EMBL" id="HE806320">
    <property type="protein sequence ID" value="CCH61394.1"/>
    <property type="molecule type" value="Genomic_DNA"/>
</dbReference>
<dbReference type="InterPro" id="IPR021278">
    <property type="entry name" value="ATP19"/>
</dbReference>
<keyword evidence="2" id="KW-0496">Mitochondrion</keyword>
<dbReference type="RefSeq" id="XP_004180913.1">
    <property type="nucleotide sequence ID" value="XM_004180865.1"/>
</dbReference>
<dbReference type="FunCoup" id="I2H4U2">
    <property type="interactions" value="104"/>
</dbReference>
<evidence type="ECO:0008006" key="6">
    <source>
        <dbReference type="Google" id="ProtNLM"/>
    </source>
</evidence>
<proteinExistence type="predicted"/>
<dbReference type="PANTHER" id="PTHR28074:SF1">
    <property type="entry name" value="ATP SYNTHASE SUBUNIT K, MITOCHONDRIAL"/>
    <property type="match status" value="1"/>
</dbReference>
<dbReference type="OMA" id="FQPHQLA"/>
<evidence type="ECO:0000313" key="4">
    <source>
        <dbReference type="EMBL" id="CCH61394.1"/>
    </source>
</evidence>
<keyword evidence="3" id="KW-0472">Membrane</keyword>
<keyword evidence="5" id="KW-1185">Reference proteome</keyword>
<dbReference type="STRING" id="1071380.I2H4U2"/>
<dbReference type="KEGG" id="tbl:TBLA_0E03400"/>
<reference evidence="4 5" key="1">
    <citation type="journal article" date="2011" name="Proc. Natl. Acad. Sci. U.S.A.">
        <title>Evolutionary erosion of yeast sex chromosomes by mating-type switching accidents.</title>
        <authorList>
            <person name="Gordon J.L."/>
            <person name="Armisen D."/>
            <person name="Proux-Wera E."/>
            <person name="Oheigeartaigh S.S."/>
            <person name="Byrne K.P."/>
            <person name="Wolfe K.H."/>
        </authorList>
    </citation>
    <scope>NUCLEOTIDE SEQUENCE [LARGE SCALE GENOMIC DNA]</scope>
    <source>
        <strain evidence="5">ATCC 34711 / CBS 6284 / DSM 70876 / NBRC 10599 / NRRL Y-10934 / UCD 77-7</strain>
    </source>
</reference>
<dbReference type="GO" id="GO:0031966">
    <property type="term" value="C:mitochondrial membrane"/>
    <property type="evidence" value="ECO:0007669"/>
    <property type="project" value="UniProtKB-SubCell"/>
</dbReference>
<sequence>MAAYVIMGRTVPNHYLALGTLGTLSLFLIPNPFKSKKPLVPDLAKLCDSEKEQKFVSEYLAARAK</sequence>
<dbReference type="GeneID" id="14496467"/>
<dbReference type="PANTHER" id="PTHR28074">
    <property type="entry name" value="ATP SYNTHASE SUBUNIT K, MITOCHONDRIAL"/>
    <property type="match status" value="1"/>
</dbReference>
<dbReference type="HOGENOM" id="CLU_172736_1_2_1"/>
<dbReference type="OrthoDB" id="2094445at2759"/>
<evidence type="ECO:0000256" key="3">
    <source>
        <dbReference type="ARBA" id="ARBA00023136"/>
    </source>
</evidence>
<comment type="subcellular location">
    <subcellularLocation>
        <location evidence="1">Mitochondrion membrane</location>
    </subcellularLocation>
</comment>
<accession>I2H4U2</accession>
<dbReference type="InParanoid" id="I2H4U2"/>
<dbReference type="Pfam" id="PF11022">
    <property type="entry name" value="ATP19"/>
    <property type="match status" value="1"/>
</dbReference>
<dbReference type="GO" id="GO:0015986">
    <property type="term" value="P:proton motive force-driven ATP synthesis"/>
    <property type="evidence" value="ECO:0007669"/>
    <property type="project" value="TreeGrafter"/>
</dbReference>
<evidence type="ECO:0000256" key="1">
    <source>
        <dbReference type="ARBA" id="ARBA00004325"/>
    </source>
</evidence>
<evidence type="ECO:0000256" key="2">
    <source>
        <dbReference type="ARBA" id="ARBA00023128"/>
    </source>
</evidence>
<gene>
    <name evidence="4" type="primary">TBLA0E03400</name>
    <name evidence="4" type="ORF">TBLA_0E03400</name>
</gene>
<organism evidence="4 5">
    <name type="scientific">Henningerozyma blattae (strain ATCC 34711 / CBS 6284 / DSM 70876 / NBRC 10599 / NRRL Y-10934 / UCD 77-7)</name>
    <name type="common">Yeast</name>
    <name type="synonym">Tetrapisispora blattae</name>
    <dbReference type="NCBI Taxonomy" id="1071380"/>
    <lineage>
        <taxon>Eukaryota</taxon>
        <taxon>Fungi</taxon>
        <taxon>Dikarya</taxon>
        <taxon>Ascomycota</taxon>
        <taxon>Saccharomycotina</taxon>
        <taxon>Saccharomycetes</taxon>
        <taxon>Saccharomycetales</taxon>
        <taxon>Saccharomycetaceae</taxon>
        <taxon>Henningerozyma</taxon>
    </lineage>
</organism>
<dbReference type="Proteomes" id="UP000002866">
    <property type="component" value="Chromosome 5"/>
</dbReference>